<dbReference type="EMBL" id="JAKLMC020000018">
    <property type="protein sequence ID" value="KAK5951898.1"/>
    <property type="molecule type" value="Genomic_DNA"/>
</dbReference>
<dbReference type="PANTHER" id="PTHR37919">
    <property type="entry name" value="PROTEIN CBG05606"/>
    <property type="match status" value="1"/>
</dbReference>
<protein>
    <submittedName>
        <fullName evidence="3">Uncharacterized protein</fullName>
    </submittedName>
</protein>
<feature type="region of interest" description="Disordered" evidence="1">
    <location>
        <begin position="1"/>
        <end position="123"/>
    </location>
</feature>
<evidence type="ECO:0000256" key="1">
    <source>
        <dbReference type="SAM" id="MobiDB-lite"/>
    </source>
</evidence>
<keyword evidence="2" id="KW-0812">Transmembrane</keyword>
<dbReference type="PANTHER" id="PTHR37919:SF2">
    <property type="entry name" value="EXPERA DOMAIN-CONTAINING PROTEIN"/>
    <property type="match status" value="1"/>
</dbReference>
<feature type="compositionally biased region" description="Low complexity" evidence="1">
    <location>
        <begin position="33"/>
        <end position="44"/>
    </location>
</feature>
<evidence type="ECO:0000256" key="2">
    <source>
        <dbReference type="SAM" id="Phobius"/>
    </source>
</evidence>
<evidence type="ECO:0000313" key="3">
    <source>
        <dbReference type="EMBL" id="KAK5951898.1"/>
    </source>
</evidence>
<name>A0AAN8ETR0_9EURO</name>
<feature type="transmembrane region" description="Helical" evidence="2">
    <location>
        <begin position="133"/>
        <end position="152"/>
    </location>
</feature>
<evidence type="ECO:0000313" key="4">
    <source>
        <dbReference type="Proteomes" id="UP001316803"/>
    </source>
</evidence>
<dbReference type="Proteomes" id="UP001316803">
    <property type="component" value="Unassembled WGS sequence"/>
</dbReference>
<accession>A0AAN8ETR0</accession>
<comment type="caution">
    <text evidence="3">The sequence shown here is derived from an EMBL/GenBank/DDBJ whole genome shotgun (WGS) entry which is preliminary data.</text>
</comment>
<dbReference type="AlphaFoldDB" id="A0AAN8ETR0"/>
<gene>
    <name evidence="3" type="ORF">OHC33_007191</name>
</gene>
<keyword evidence="2" id="KW-1133">Transmembrane helix</keyword>
<sequence length="338" mass="37703">MVSTRHHPQAFQPPAEPTSPPSTTSRRTPRTPTPTSSSSKTTVDSPPPPSTRRATSRKRTSTAPKTETLEDEIKQIASAAMHTAEEVSSSLTTSMTTRSKDRTRSPQPTTRTSSKRRSRSTTLSYEHTAPPLLILWLLVSLPLVTWDFLYMFGRPHTMPGGRIHNYLWKPYALYGTVDYLYGWPAWEAKNGFAAAQSALNVVESLCYAYYLYVLGARAANGDGFLRGVVMKSIDMSAWRDGTRIVVRGGRDVAVAVVVCFAAAAMTLSKTVLYWLNEYFSEFAYIGHNGWSRLFWLWVVPNGAWIVGSAYMCWVLGEEIVTGMVTIKGGRTRRKDDEN</sequence>
<keyword evidence="2" id="KW-0472">Membrane</keyword>
<reference evidence="3 4" key="1">
    <citation type="submission" date="2022-12" db="EMBL/GenBank/DDBJ databases">
        <title>Genomic features and morphological characterization of a novel Knufia sp. strain isolated from spacecraft assembly facility.</title>
        <authorList>
            <person name="Teixeira M."/>
            <person name="Chander A.M."/>
            <person name="Stajich J.E."/>
            <person name="Venkateswaran K."/>
        </authorList>
    </citation>
    <scope>NUCLEOTIDE SEQUENCE [LARGE SCALE GENOMIC DNA]</scope>
    <source>
        <strain evidence="3 4">FJI-L2-BK-P2</strain>
    </source>
</reference>
<keyword evidence="4" id="KW-1185">Reference proteome</keyword>
<feature type="transmembrane region" description="Helical" evidence="2">
    <location>
        <begin position="294"/>
        <end position="316"/>
    </location>
</feature>
<organism evidence="3 4">
    <name type="scientific">Knufia fluminis</name>
    <dbReference type="NCBI Taxonomy" id="191047"/>
    <lineage>
        <taxon>Eukaryota</taxon>
        <taxon>Fungi</taxon>
        <taxon>Dikarya</taxon>
        <taxon>Ascomycota</taxon>
        <taxon>Pezizomycotina</taxon>
        <taxon>Eurotiomycetes</taxon>
        <taxon>Chaetothyriomycetidae</taxon>
        <taxon>Chaetothyriales</taxon>
        <taxon>Trichomeriaceae</taxon>
        <taxon>Knufia</taxon>
    </lineage>
</organism>
<feature type="transmembrane region" description="Helical" evidence="2">
    <location>
        <begin position="252"/>
        <end position="274"/>
    </location>
</feature>
<proteinExistence type="predicted"/>
<feature type="compositionally biased region" description="Low complexity" evidence="1">
    <location>
        <begin position="88"/>
        <end position="97"/>
    </location>
</feature>